<keyword evidence="1" id="KW-0472">Membrane</keyword>
<feature type="transmembrane region" description="Helical" evidence="1">
    <location>
        <begin position="53"/>
        <end position="74"/>
    </location>
</feature>
<keyword evidence="1" id="KW-0812">Transmembrane</keyword>
<feature type="transmembrane region" description="Helical" evidence="1">
    <location>
        <begin position="6"/>
        <end position="23"/>
    </location>
</feature>
<keyword evidence="3" id="KW-1185">Reference proteome</keyword>
<dbReference type="EMBL" id="MXAP01000020">
    <property type="protein sequence ID" value="OPH39867.1"/>
    <property type="molecule type" value="Genomic_DNA"/>
</dbReference>
<name>A0ABX3NK51_9GAMM</name>
<keyword evidence="1" id="KW-1133">Transmembrane helix</keyword>
<proteinExistence type="predicted"/>
<dbReference type="Proteomes" id="UP000190777">
    <property type="component" value="Unassembled WGS sequence"/>
</dbReference>
<gene>
    <name evidence="2" type="ORF">B5J93_02145</name>
</gene>
<reference evidence="2 3" key="1">
    <citation type="submission" date="2017-03" db="EMBL/GenBank/DDBJ databases">
        <title>Draft genome sequence of Moraxella equi CCUG 4950T type strain.</title>
        <authorList>
            <person name="Salva-Serra F."/>
            <person name="Engstrom-Jakobsson H."/>
            <person name="Thorell K."/>
            <person name="Jaen-Luchoro D."/>
            <person name="Gonzales-Siles L."/>
            <person name="Karlsson R."/>
            <person name="Yazdan S."/>
            <person name="Boulund F."/>
            <person name="Johnning A."/>
            <person name="Engstrand L."/>
            <person name="Kristiansson E."/>
            <person name="Moore E."/>
        </authorList>
    </citation>
    <scope>NUCLEOTIDE SEQUENCE [LARGE SCALE GENOMIC DNA]</scope>
    <source>
        <strain evidence="2 3">CCUG 4950</strain>
    </source>
</reference>
<evidence type="ECO:0000256" key="1">
    <source>
        <dbReference type="SAM" id="Phobius"/>
    </source>
</evidence>
<comment type="caution">
    <text evidence="2">The sequence shown here is derived from an EMBL/GenBank/DDBJ whole genome shotgun (WGS) entry which is preliminary data.</text>
</comment>
<evidence type="ECO:0000313" key="3">
    <source>
        <dbReference type="Proteomes" id="UP000190777"/>
    </source>
</evidence>
<accession>A0ABX3NK51</accession>
<protein>
    <submittedName>
        <fullName evidence="2">Uncharacterized protein</fullName>
    </submittedName>
</protein>
<organism evidence="2 3">
    <name type="scientific">Moraxella equi</name>
    <dbReference type="NCBI Taxonomy" id="60442"/>
    <lineage>
        <taxon>Bacteria</taxon>
        <taxon>Pseudomonadati</taxon>
        <taxon>Pseudomonadota</taxon>
        <taxon>Gammaproteobacteria</taxon>
        <taxon>Moraxellales</taxon>
        <taxon>Moraxellaceae</taxon>
        <taxon>Moraxella</taxon>
    </lineage>
</organism>
<evidence type="ECO:0000313" key="2">
    <source>
        <dbReference type="EMBL" id="OPH39867.1"/>
    </source>
</evidence>
<sequence length="87" mass="9804">MLSTPLHPNIIACVLILKFFGYIKTNPNPLIYIMKKYDLKHACSKCYPYLKKAVLGVLAVFVLLFVMSLGVGFYQKSQEINPIPVAL</sequence>